<evidence type="ECO:0000256" key="1">
    <source>
        <dbReference type="SAM" id="Phobius"/>
    </source>
</evidence>
<keyword evidence="1" id="KW-0472">Membrane</keyword>
<accession>A0AAP5IAA6</accession>
<evidence type="ECO:0000313" key="3">
    <source>
        <dbReference type="Proteomes" id="UP000667802"/>
    </source>
</evidence>
<feature type="transmembrane region" description="Helical" evidence="1">
    <location>
        <begin position="86"/>
        <end position="104"/>
    </location>
</feature>
<keyword evidence="3" id="KW-1185">Reference proteome</keyword>
<proteinExistence type="predicted"/>
<gene>
    <name evidence="2" type="ORF">G7B40_012490</name>
</gene>
<dbReference type="RefSeq" id="WP_208343739.1">
    <property type="nucleotide sequence ID" value="NZ_CAWQFN010000370.1"/>
</dbReference>
<reference evidence="3" key="1">
    <citation type="journal article" date="2021" name="Science">
        <title>Hunting the eagle killer: A cyanobacterial neurotoxin causes vacuolar myelinopathy.</title>
        <authorList>
            <person name="Breinlinger S."/>
            <person name="Phillips T.J."/>
            <person name="Haram B.N."/>
            <person name="Mares J."/>
            <person name="Martinez Yerena J.A."/>
            <person name="Hrouzek P."/>
            <person name="Sobotka R."/>
            <person name="Henderson W.M."/>
            <person name="Schmieder P."/>
            <person name="Williams S.M."/>
            <person name="Lauderdale J.D."/>
            <person name="Wilde H.D."/>
            <person name="Gerrin W."/>
            <person name="Kust A."/>
            <person name="Washington J.W."/>
            <person name="Wagner C."/>
            <person name="Geier B."/>
            <person name="Liebeke M."/>
            <person name="Enke H."/>
            <person name="Niedermeyer T.H.J."/>
            <person name="Wilde S.B."/>
        </authorList>
    </citation>
    <scope>NUCLEOTIDE SEQUENCE [LARGE SCALE GENOMIC DNA]</scope>
    <source>
        <strain evidence="3">Thurmond2011</strain>
    </source>
</reference>
<keyword evidence="1" id="KW-1133">Transmembrane helix</keyword>
<evidence type="ECO:0000313" key="2">
    <source>
        <dbReference type="EMBL" id="MDR9895380.1"/>
    </source>
</evidence>
<feature type="transmembrane region" description="Helical" evidence="1">
    <location>
        <begin position="111"/>
        <end position="129"/>
    </location>
</feature>
<feature type="transmembrane region" description="Helical" evidence="1">
    <location>
        <begin position="149"/>
        <end position="172"/>
    </location>
</feature>
<dbReference type="Proteomes" id="UP000667802">
    <property type="component" value="Unassembled WGS sequence"/>
</dbReference>
<feature type="transmembrane region" description="Helical" evidence="1">
    <location>
        <begin position="52"/>
        <end position="74"/>
    </location>
</feature>
<organism evidence="2 3">
    <name type="scientific">Aetokthonos hydrillicola Thurmond2011</name>
    <dbReference type="NCBI Taxonomy" id="2712845"/>
    <lineage>
        <taxon>Bacteria</taxon>
        <taxon>Bacillati</taxon>
        <taxon>Cyanobacteriota</taxon>
        <taxon>Cyanophyceae</taxon>
        <taxon>Nostocales</taxon>
        <taxon>Hapalosiphonaceae</taxon>
        <taxon>Aetokthonos</taxon>
    </lineage>
</organism>
<keyword evidence="1" id="KW-0812">Transmembrane</keyword>
<name>A0AAP5IAA6_9CYAN</name>
<dbReference type="EMBL" id="JAALHA020000004">
    <property type="protein sequence ID" value="MDR9895380.1"/>
    <property type="molecule type" value="Genomic_DNA"/>
</dbReference>
<dbReference type="AlphaFoldDB" id="A0AAP5IAA6"/>
<sequence length="181" mass="19833">MDNKPSSNNSQKIETRDTRVDGQIGQAGGNLTQIQLVVKFFKLLSEQALKGSIVGVAIGLSVMFISPIILYPIFKDYTVSAKCAEFISAIFVGSYCYLFCGNHISRKSHKIFLAVLAGVVTWFILPSVREVFLPKNQGVYQQINDTISYSISYAIICVLAGGVIETIAAIIYKKPGKDISQ</sequence>
<protein>
    <submittedName>
        <fullName evidence="2">Uncharacterized protein</fullName>
    </submittedName>
</protein>
<comment type="caution">
    <text evidence="2">The sequence shown here is derived from an EMBL/GenBank/DDBJ whole genome shotgun (WGS) entry which is preliminary data.</text>
</comment>